<reference evidence="5" key="1">
    <citation type="submission" date="2022-07" db="EMBL/GenBank/DDBJ databases">
        <authorList>
            <person name="Trinca V."/>
            <person name="Uliana J.V.C."/>
            <person name="Torres T.T."/>
            <person name="Ward R.J."/>
            <person name="Monesi N."/>
        </authorList>
    </citation>
    <scope>NUCLEOTIDE SEQUENCE</scope>
    <source>
        <strain evidence="5">HSMRA1968</strain>
        <tissue evidence="5">Whole embryos</tissue>
    </source>
</reference>
<gene>
    <name evidence="5" type="primary">hdm</name>
    <name evidence="5" type="ORF">Bhyg_01934</name>
</gene>
<dbReference type="InterPro" id="IPR012340">
    <property type="entry name" value="NA-bd_OB-fold"/>
</dbReference>
<dbReference type="Pfam" id="PF24903">
    <property type="entry name" value="OB_MEIOB_N"/>
    <property type="match status" value="1"/>
</dbReference>
<dbReference type="PANTHER" id="PTHR21166">
    <property type="entry name" value="CELL DIVISION CONTROL PROTEIN 24 OB DOMAIN-CONTAINING PROTEIN-RELATED"/>
    <property type="match status" value="1"/>
</dbReference>
<evidence type="ECO:0000259" key="4">
    <source>
        <dbReference type="Pfam" id="PF24903"/>
    </source>
</evidence>
<keyword evidence="6" id="KW-1185">Reference proteome</keyword>
<dbReference type="Gene3D" id="2.40.50.140">
    <property type="entry name" value="Nucleic acid-binding proteins"/>
    <property type="match status" value="3"/>
</dbReference>
<dbReference type="EMBL" id="WJQU01000001">
    <property type="protein sequence ID" value="KAJ6646721.1"/>
    <property type="molecule type" value="Genomic_DNA"/>
</dbReference>
<dbReference type="PANTHER" id="PTHR21166:SF2">
    <property type="entry name" value="CELL DIVISION CONTROL PROTEIN 24 OB DOMAIN-CONTAINING PROTEIN-RELATED"/>
    <property type="match status" value="1"/>
</dbReference>
<keyword evidence="2" id="KW-0469">Meiosis</keyword>
<dbReference type="InterPro" id="IPR052469">
    <property type="entry name" value="MEIOB"/>
</dbReference>
<dbReference type="OrthoDB" id="9937820at2759"/>
<dbReference type="SUPFAM" id="SSF50249">
    <property type="entry name" value="Nucleic acid-binding proteins"/>
    <property type="match status" value="3"/>
</dbReference>
<accession>A0A9Q0NAC8</accession>
<comment type="caution">
    <text evidence="5">The sequence shown here is derived from an EMBL/GenBank/DDBJ whole genome shotgun (WGS) entry which is preliminary data.</text>
</comment>
<dbReference type="GO" id="GO:0003697">
    <property type="term" value="F:single-stranded DNA binding"/>
    <property type="evidence" value="ECO:0007669"/>
    <property type="project" value="TreeGrafter"/>
</dbReference>
<evidence type="ECO:0000313" key="6">
    <source>
        <dbReference type="Proteomes" id="UP001151699"/>
    </source>
</evidence>
<feature type="domain" description="MEIOB-like N-terminal" evidence="4">
    <location>
        <begin position="4"/>
        <end position="132"/>
    </location>
</feature>
<dbReference type="Proteomes" id="UP001151699">
    <property type="component" value="Chromosome A"/>
</dbReference>
<dbReference type="InterPro" id="IPR056880">
    <property type="entry name" value="OB_MEIOB_N"/>
</dbReference>
<keyword evidence="1" id="KW-0238">DNA-binding</keyword>
<dbReference type="AlphaFoldDB" id="A0A9Q0NAC8"/>
<proteinExistence type="inferred from homology"/>
<evidence type="ECO:0000313" key="5">
    <source>
        <dbReference type="EMBL" id="KAJ6646721.1"/>
    </source>
</evidence>
<evidence type="ECO:0000256" key="3">
    <source>
        <dbReference type="ARBA" id="ARBA00038329"/>
    </source>
</evidence>
<sequence length="448" mass="50803">MSLNNFSIAALHPNANNFKITGIIIGKSNMSTFEKSGQQNGVVKFIIRDSNDHYINCTVWGTAQFIEEYNVQFKIGQVVNVLRSKISNVRHDNSFDPITSSSLQLTVNEGFGTVECFDGDVAQFVKLLNVPLKSTDLALNLADIASANPSDSGDFVDLLVVVAKLKPKRQLKNKGSVRDVIVIDQTLPGMFLTIWNEAWIDRSDSWDEMSTTLHLINISFKYSEFQKSNILETRTRTIIIVDPKSERSTALKDYVLNSTLSLTDFDTSEPDLASITTVMTLRQIADRIDSSTESVFHSLTYAMVTHMDIDGWSPFYSRRCIHCNCQIRVKETSCNKENCSIFFAESPLDEHYINYFNIPISLTDHTGTIEQCRLIGDTAERIIGHTLHDFLKLSDAERTAIKWKFLMERCSVKLWIKRKTALRWNTQIVIVDCQLANPAEVLEKIKVY</sequence>
<evidence type="ECO:0000256" key="2">
    <source>
        <dbReference type="ARBA" id="ARBA00023254"/>
    </source>
</evidence>
<organism evidence="5 6">
    <name type="scientific">Pseudolycoriella hygida</name>
    <dbReference type="NCBI Taxonomy" id="35572"/>
    <lineage>
        <taxon>Eukaryota</taxon>
        <taxon>Metazoa</taxon>
        <taxon>Ecdysozoa</taxon>
        <taxon>Arthropoda</taxon>
        <taxon>Hexapoda</taxon>
        <taxon>Insecta</taxon>
        <taxon>Pterygota</taxon>
        <taxon>Neoptera</taxon>
        <taxon>Endopterygota</taxon>
        <taxon>Diptera</taxon>
        <taxon>Nematocera</taxon>
        <taxon>Sciaroidea</taxon>
        <taxon>Sciaridae</taxon>
        <taxon>Pseudolycoriella</taxon>
    </lineage>
</organism>
<dbReference type="GO" id="GO:0008310">
    <property type="term" value="F:single-stranded DNA 3'-5' DNA exonuclease activity"/>
    <property type="evidence" value="ECO:0007669"/>
    <property type="project" value="TreeGrafter"/>
</dbReference>
<comment type="similarity">
    <text evidence="3">Belongs to the MEIOB family.</text>
</comment>
<name>A0A9Q0NAC8_9DIPT</name>
<evidence type="ECO:0000256" key="1">
    <source>
        <dbReference type="ARBA" id="ARBA00023125"/>
    </source>
</evidence>
<protein>
    <submittedName>
        <fullName evidence="5">Protein hold'em</fullName>
    </submittedName>
</protein>
<dbReference type="GO" id="GO:0000712">
    <property type="term" value="P:resolution of meiotic recombination intermediates"/>
    <property type="evidence" value="ECO:0007669"/>
    <property type="project" value="TreeGrafter"/>
</dbReference>